<protein>
    <submittedName>
        <fullName evidence="1">Uncharacterized protein</fullName>
    </submittedName>
</protein>
<gene>
    <name evidence="1" type="ORF">FisN_9Lh041</name>
</gene>
<dbReference type="AlphaFoldDB" id="A0A1Z5KKC6"/>
<dbReference type="OrthoDB" id="42091at2759"/>
<keyword evidence="2" id="KW-1185">Reference proteome</keyword>
<name>A0A1Z5KKC6_FISSO</name>
<evidence type="ECO:0000313" key="2">
    <source>
        <dbReference type="Proteomes" id="UP000198406"/>
    </source>
</evidence>
<dbReference type="InParanoid" id="A0A1Z5KKC6"/>
<proteinExistence type="predicted"/>
<dbReference type="Proteomes" id="UP000198406">
    <property type="component" value="Unassembled WGS sequence"/>
</dbReference>
<sequence>MNSLNRFIDNFIQSHDAAPPIVETAYPNWLLQEANVPPSLLAHTKNNVPSVFGSVPFASLAGQLSPTPAQQQAELHQNLQYSAQMNALYSGASFAAAASVLPPALVSSTAITAPLYTPSRAITLSSHSTTSNTNRSVSSLTTANVYLPRDEESLSPYQCLLRQQLEFFEATNEDASVVQGRNKAVSLYQVGLRCRHCARVSVVQRTAGATYYPTRLDSIYQSGQNVAKHHFDVQGCPTIPREIQQVMTALAHEVRGRKGKSSKGGGKLYWAETAREMGVVETSKGLIFGSRR</sequence>
<dbReference type="EMBL" id="BDSP01000252">
    <property type="protein sequence ID" value="GAX26774.1"/>
    <property type="molecule type" value="Genomic_DNA"/>
</dbReference>
<reference evidence="1 2" key="1">
    <citation type="journal article" date="2015" name="Plant Cell">
        <title>Oil accumulation by the oleaginous diatom Fistulifera solaris as revealed by the genome and transcriptome.</title>
        <authorList>
            <person name="Tanaka T."/>
            <person name="Maeda Y."/>
            <person name="Veluchamy A."/>
            <person name="Tanaka M."/>
            <person name="Abida H."/>
            <person name="Marechal E."/>
            <person name="Bowler C."/>
            <person name="Muto M."/>
            <person name="Sunaga Y."/>
            <person name="Tanaka M."/>
            <person name="Yoshino T."/>
            <person name="Taniguchi T."/>
            <person name="Fukuda Y."/>
            <person name="Nemoto M."/>
            <person name="Matsumoto M."/>
            <person name="Wong P.S."/>
            <person name="Aburatani S."/>
            <person name="Fujibuchi W."/>
        </authorList>
    </citation>
    <scope>NUCLEOTIDE SEQUENCE [LARGE SCALE GENOMIC DNA]</scope>
    <source>
        <strain evidence="1 2">JPCC DA0580</strain>
    </source>
</reference>
<organism evidence="1 2">
    <name type="scientific">Fistulifera solaris</name>
    <name type="common">Oleaginous diatom</name>
    <dbReference type="NCBI Taxonomy" id="1519565"/>
    <lineage>
        <taxon>Eukaryota</taxon>
        <taxon>Sar</taxon>
        <taxon>Stramenopiles</taxon>
        <taxon>Ochrophyta</taxon>
        <taxon>Bacillariophyta</taxon>
        <taxon>Bacillariophyceae</taxon>
        <taxon>Bacillariophycidae</taxon>
        <taxon>Naviculales</taxon>
        <taxon>Naviculaceae</taxon>
        <taxon>Fistulifera</taxon>
    </lineage>
</organism>
<accession>A0A1Z5KKC6</accession>
<evidence type="ECO:0000313" key="1">
    <source>
        <dbReference type="EMBL" id="GAX26774.1"/>
    </source>
</evidence>
<comment type="caution">
    <text evidence="1">The sequence shown here is derived from an EMBL/GenBank/DDBJ whole genome shotgun (WGS) entry which is preliminary data.</text>
</comment>